<dbReference type="EMBL" id="FCOK02000113">
    <property type="protein sequence ID" value="SAL71438.1"/>
    <property type="molecule type" value="Genomic_DNA"/>
</dbReference>
<dbReference type="OrthoDB" id="9804700at2"/>
<keyword evidence="3 6" id="KW-1133">Transmembrane helix</keyword>
<feature type="transmembrane region" description="Helical" evidence="6">
    <location>
        <begin position="410"/>
        <end position="431"/>
    </location>
</feature>
<feature type="region of interest" description="Disordered" evidence="5">
    <location>
        <begin position="1"/>
        <end position="20"/>
    </location>
</feature>
<feature type="domain" description="Amino acid permease/ SLC12A" evidence="7">
    <location>
        <begin position="35"/>
        <end position="456"/>
    </location>
</feature>
<organism evidence="8 9">
    <name type="scientific">Caballeronia udeis</name>
    <dbReference type="NCBI Taxonomy" id="1232866"/>
    <lineage>
        <taxon>Bacteria</taxon>
        <taxon>Pseudomonadati</taxon>
        <taxon>Pseudomonadota</taxon>
        <taxon>Betaproteobacteria</taxon>
        <taxon>Burkholderiales</taxon>
        <taxon>Burkholderiaceae</taxon>
        <taxon>Caballeronia</taxon>
    </lineage>
</organism>
<feature type="transmembrane region" description="Helical" evidence="6">
    <location>
        <begin position="298"/>
        <end position="323"/>
    </location>
</feature>
<comment type="subcellular location">
    <subcellularLocation>
        <location evidence="1">Membrane</location>
        <topology evidence="1">Multi-pass membrane protein</topology>
    </subcellularLocation>
</comment>
<evidence type="ECO:0000256" key="4">
    <source>
        <dbReference type="ARBA" id="ARBA00023136"/>
    </source>
</evidence>
<keyword evidence="2 6" id="KW-0812">Transmembrane</keyword>
<dbReference type="Gene3D" id="1.20.1740.10">
    <property type="entry name" value="Amino acid/polyamine transporter I"/>
    <property type="match status" value="1"/>
</dbReference>
<dbReference type="InterPro" id="IPR050367">
    <property type="entry name" value="APC_superfamily"/>
</dbReference>
<feature type="transmembrane region" description="Helical" evidence="6">
    <location>
        <begin position="211"/>
        <end position="230"/>
    </location>
</feature>
<dbReference type="InterPro" id="IPR004841">
    <property type="entry name" value="AA-permease/SLC12A_dom"/>
</dbReference>
<dbReference type="GO" id="GO:0016020">
    <property type="term" value="C:membrane"/>
    <property type="evidence" value="ECO:0007669"/>
    <property type="project" value="UniProtKB-SubCell"/>
</dbReference>
<evidence type="ECO:0000256" key="6">
    <source>
        <dbReference type="SAM" id="Phobius"/>
    </source>
</evidence>
<dbReference type="GO" id="GO:0055085">
    <property type="term" value="P:transmembrane transport"/>
    <property type="evidence" value="ECO:0007669"/>
    <property type="project" value="InterPro"/>
</dbReference>
<evidence type="ECO:0000313" key="9">
    <source>
        <dbReference type="Proteomes" id="UP000054683"/>
    </source>
</evidence>
<dbReference type="PANTHER" id="PTHR42770">
    <property type="entry name" value="AMINO ACID TRANSPORTER-RELATED"/>
    <property type="match status" value="1"/>
</dbReference>
<accession>A0A158JRM3</accession>
<feature type="transmembrane region" description="Helical" evidence="6">
    <location>
        <begin position="242"/>
        <end position="263"/>
    </location>
</feature>
<dbReference type="PANTHER" id="PTHR42770:SF11">
    <property type="entry name" value="INNER MEMBRANE TRANSPORT PROTEIN YBAT"/>
    <property type="match status" value="1"/>
</dbReference>
<dbReference type="PIRSF" id="PIRSF006060">
    <property type="entry name" value="AA_transporter"/>
    <property type="match status" value="1"/>
</dbReference>
<sequence length="482" mass="50851">MSTPQSSTQSSTPAAPAPSGGLRAGTLGFPEVIGQSIANLSPTFTPSINVTAIAALAGAGTWLIYGLSTLGLLLVSMSIIALSSRIASAGSFFIYIARALGPMAGGIAGWGLIAAYVGTAMGVGAAGVVFVQNAFTAWGINIPSWAIYTIFVGLAWFFSARDVKLSSRLSLAIEAASVVIVGGVLIYVLALHPDHIIDHTQLGLQGVSGKGMAQGMVLGIFSYVGFESAASLGQETRNPLRVIPRAVVWCVILSGLFFMFVAYSMTIAYHDDVAKLGGDSAVLSTLLTSVGASPLGPVFYLIASVSAFSCVLACINSSSRLLYSMGRYQFVHRSMGMVHRTHRTPYLAVAFSSIVTFVVCIAMLGTGPLNTFGYTSTFATFGFLVVYFLVAIAAPVYLKKQGELKTSNVVWGVLGALAMVGAVIGSVYPVPDYPYNILPYLFVAYMLVGAVWLLMLKKRSPQVLEKIEHDLETSDVMTHGKK</sequence>
<name>A0A158JRM3_9BURK</name>
<reference evidence="8 9" key="1">
    <citation type="submission" date="2016-01" db="EMBL/GenBank/DDBJ databases">
        <authorList>
            <person name="Oliw E.H."/>
        </authorList>
    </citation>
    <scope>NUCLEOTIDE SEQUENCE [LARGE SCALE GENOMIC DNA]</scope>
    <source>
        <strain evidence="8">LMG 27134</strain>
    </source>
</reference>
<feature type="compositionally biased region" description="Low complexity" evidence="5">
    <location>
        <begin position="1"/>
        <end position="19"/>
    </location>
</feature>
<feature type="transmembrane region" description="Helical" evidence="6">
    <location>
        <begin position="437"/>
        <end position="456"/>
    </location>
</feature>
<gene>
    <name evidence="8" type="ORF">AWB69_08628</name>
</gene>
<dbReference type="RefSeq" id="WP_062092687.1">
    <property type="nucleotide sequence ID" value="NZ_FCOK02000113.1"/>
</dbReference>
<dbReference type="AlphaFoldDB" id="A0A158JRM3"/>
<feature type="transmembrane region" description="Helical" evidence="6">
    <location>
        <begin position="71"/>
        <end position="95"/>
    </location>
</feature>
<keyword evidence="4 6" id="KW-0472">Membrane</keyword>
<proteinExistence type="predicted"/>
<feature type="transmembrane region" description="Helical" evidence="6">
    <location>
        <begin position="107"/>
        <end position="131"/>
    </location>
</feature>
<dbReference type="Proteomes" id="UP000054683">
    <property type="component" value="Unassembled WGS sequence"/>
</dbReference>
<feature type="transmembrane region" description="Helical" evidence="6">
    <location>
        <begin position="344"/>
        <end position="366"/>
    </location>
</feature>
<dbReference type="Pfam" id="PF00324">
    <property type="entry name" value="AA_permease"/>
    <property type="match status" value="1"/>
</dbReference>
<evidence type="ECO:0000313" key="8">
    <source>
        <dbReference type="EMBL" id="SAL71438.1"/>
    </source>
</evidence>
<feature type="transmembrane region" description="Helical" evidence="6">
    <location>
        <begin position="47"/>
        <end position="65"/>
    </location>
</feature>
<evidence type="ECO:0000256" key="3">
    <source>
        <dbReference type="ARBA" id="ARBA00022989"/>
    </source>
</evidence>
<protein>
    <submittedName>
        <fullName evidence="8">Amino acid permease-associated region</fullName>
    </submittedName>
</protein>
<evidence type="ECO:0000259" key="7">
    <source>
        <dbReference type="Pfam" id="PF00324"/>
    </source>
</evidence>
<evidence type="ECO:0000256" key="1">
    <source>
        <dbReference type="ARBA" id="ARBA00004141"/>
    </source>
</evidence>
<evidence type="ECO:0000256" key="2">
    <source>
        <dbReference type="ARBA" id="ARBA00022692"/>
    </source>
</evidence>
<feature type="transmembrane region" description="Helical" evidence="6">
    <location>
        <begin position="171"/>
        <end position="191"/>
    </location>
</feature>
<feature type="transmembrane region" description="Helical" evidence="6">
    <location>
        <begin position="137"/>
        <end position="159"/>
    </location>
</feature>
<feature type="transmembrane region" description="Helical" evidence="6">
    <location>
        <begin position="378"/>
        <end position="398"/>
    </location>
</feature>
<evidence type="ECO:0000256" key="5">
    <source>
        <dbReference type="SAM" id="MobiDB-lite"/>
    </source>
</evidence>